<accession>A0AAN8XII7</accession>
<dbReference type="InterPro" id="IPR037448">
    <property type="entry name" value="Zig-8"/>
</dbReference>
<dbReference type="PANTHER" id="PTHR23279:SF46">
    <property type="entry name" value="DEFECTIVE PROBOSCIS EXTENSION RESPONSE 10, ISOFORM A-RELATED"/>
    <property type="match status" value="1"/>
</dbReference>
<dbReference type="SUPFAM" id="SSF48726">
    <property type="entry name" value="Immunoglobulin"/>
    <property type="match status" value="1"/>
</dbReference>
<sequence length="328" mass="37163">MASLLLGILFWVLFYGFSNKLEEQSCNSVPYSGSGKAFVLFGGKLLLLTCGNLQRLSYCSKGNWKPHITCPEEQEETEAAKGGLSHPMSTNRAKRNTGKYQELRRRVKVQRQIRAGLLETTIDTTTPTIYRAHPGGNVYLGCRVENLGGHSVTWIRKKDNIVLAIDTAVLHQDRRLYPTYEEKTETWLLGILGARERDDGQYECRVTTRPPLQRIVTLELVPSHEPLHGPVKEDDHGSDHDFLMKNLTAVWEELQDLRMEINHHVHEGHEELSHDQSTFPTLRCMGILVGSSFSSITFIMMINVIMGQFLDSFIIDIVANFTVVLLLL</sequence>
<keyword evidence="2" id="KW-1133">Transmembrane helix</keyword>
<dbReference type="Gene3D" id="2.60.40.10">
    <property type="entry name" value="Immunoglobulins"/>
    <property type="match status" value="1"/>
</dbReference>
<evidence type="ECO:0000256" key="3">
    <source>
        <dbReference type="SAM" id="SignalP"/>
    </source>
</evidence>
<comment type="caution">
    <text evidence="5">The sequence shown here is derived from an EMBL/GenBank/DDBJ whole genome shotgun (WGS) entry which is preliminary data.</text>
</comment>
<dbReference type="PROSITE" id="PS50835">
    <property type="entry name" value="IG_LIKE"/>
    <property type="match status" value="1"/>
</dbReference>
<evidence type="ECO:0000313" key="6">
    <source>
        <dbReference type="Proteomes" id="UP001381693"/>
    </source>
</evidence>
<dbReference type="InterPro" id="IPR007110">
    <property type="entry name" value="Ig-like_dom"/>
</dbReference>
<feature type="chain" id="PRO_5042876639" description="Ig-like domain-containing protein" evidence="3">
    <location>
        <begin position="19"/>
        <end position="328"/>
    </location>
</feature>
<keyword evidence="6" id="KW-1185">Reference proteome</keyword>
<dbReference type="EMBL" id="JAXCGZ010001928">
    <property type="protein sequence ID" value="KAK7084987.1"/>
    <property type="molecule type" value="Genomic_DNA"/>
</dbReference>
<protein>
    <recommendedName>
        <fullName evidence="4">Ig-like domain-containing protein</fullName>
    </recommendedName>
</protein>
<dbReference type="SMART" id="SM00409">
    <property type="entry name" value="IG"/>
    <property type="match status" value="1"/>
</dbReference>
<evidence type="ECO:0000256" key="1">
    <source>
        <dbReference type="SAM" id="MobiDB-lite"/>
    </source>
</evidence>
<name>A0AAN8XII7_HALRR</name>
<feature type="domain" description="Ig-like" evidence="4">
    <location>
        <begin position="120"/>
        <end position="217"/>
    </location>
</feature>
<feature type="signal peptide" evidence="3">
    <location>
        <begin position="1"/>
        <end position="18"/>
    </location>
</feature>
<dbReference type="InterPro" id="IPR036179">
    <property type="entry name" value="Ig-like_dom_sf"/>
</dbReference>
<dbReference type="PANTHER" id="PTHR23279">
    <property type="entry name" value="DEFECTIVE PROBOSCIS EXTENSION RESPONSE DPR -RELATED"/>
    <property type="match status" value="1"/>
</dbReference>
<evidence type="ECO:0000259" key="4">
    <source>
        <dbReference type="PROSITE" id="PS50835"/>
    </source>
</evidence>
<evidence type="ECO:0000313" key="5">
    <source>
        <dbReference type="EMBL" id="KAK7084987.1"/>
    </source>
</evidence>
<feature type="transmembrane region" description="Helical" evidence="2">
    <location>
        <begin position="309"/>
        <end position="327"/>
    </location>
</feature>
<dbReference type="SMART" id="SM00408">
    <property type="entry name" value="IGc2"/>
    <property type="match status" value="1"/>
</dbReference>
<dbReference type="GO" id="GO:0032589">
    <property type="term" value="C:neuron projection membrane"/>
    <property type="evidence" value="ECO:0007669"/>
    <property type="project" value="TreeGrafter"/>
</dbReference>
<dbReference type="GO" id="GO:0050808">
    <property type="term" value="P:synapse organization"/>
    <property type="evidence" value="ECO:0007669"/>
    <property type="project" value="TreeGrafter"/>
</dbReference>
<dbReference type="InterPro" id="IPR013783">
    <property type="entry name" value="Ig-like_fold"/>
</dbReference>
<keyword evidence="2" id="KW-0472">Membrane</keyword>
<feature type="region of interest" description="Disordered" evidence="1">
    <location>
        <begin position="75"/>
        <end position="97"/>
    </location>
</feature>
<dbReference type="InterPro" id="IPR003598">
    <property type="entry name" value="Ig_sub2"/>
</dbReference>
<proteinExistence type="predicted"/>
<gene>
    <name evidence="5" type="ORF">SK128_001575</name>
</gene>
<keyword evidence="3" id="KW-0732">Signal</keyword>
<organism evidence="5 6">
    <name type="scientific">Halocaridina rubra</name>
    <name type="common">Hawaiian red shrimp</name>
    <dbReference type="NCBI Taxonomy" id="373956"/>
    <lineage>
        <taxon>Eukaryota</taxon>
        <taxon>Metazoa</taxon>
        <taxon>Ecdysozoa</taxon>
        <taxon>Arthropoda</taxon>
        <taxon>Crustacea</taxon>
        <taxon>Multicrustacea</taxon>
        <taxon>Malacostraca</taxon>
        <taxon>Eumalacostraca</taxon>
        <taxon>Eucarida</taxon>
        <taxon>Decapoda</taxon>
        <taxon>Pleocyemata</taxon>
        <taxon>Caridea</taxon>
        <taxon>Atyoidea</taxon>
        <taxon>Atyidae</taxon>
        <taxon>Halocaridina</taxon>
    </lineage>
</organism>
<keyword evidence="2" id="KW-0812">Transmembrane</keyword>
<evidence type="ECO:0000256" key="2">
    <source>
        <dbReference type="SAM" id="Phobius"/>
    </source>
</evidence>
<dbReference type="InterPro" id="IPR003599">
    <property type="entry name" value="Ig_sub"/>
</dbReference>
<dbReference type="Proteomes" id="UP001381693">
    <property type="component" value="Unassembled WGS sequence"/>
</dbReference>
<dbReference type="AlphaFoldDB" id="A0AAN8XII7"/>
<reference evidence="5 6" key="1">
    <citation type="submission" date="2023-11" db="EMBL/GenBank/DDBJ databases">
        <title>Halocaridina rubra genome assembly.</title>
        <authorList>
            <person name="Smith C."/>
        </authorList>
    </citation>
    <scope>NUCLEOTIDE SEQUENCE [LARGE SCALE GENOMIC DNA]</scope>
    <source>
        <strain evidence="5">EP-1</strain>
        <tissue evidence="5">Whole</tissue>
    </source>
</reference>